<gene>
    <name evidence="1" type="ORF">HK57_00453</name>
</gene>
<protein>
    <submittedName>
        <fullName evidence="1">Uncharacterized protein</fullName>
    </submittedName>
</protein>
<reference evidence="1 2" key="1">
    <citation type="submission" date="2014-11" db="EMBL/GenBank/DDBJ databases">
        <title>Genomics derived discovery of secondary metabolites biosynthetic gene clusters in Aspergillus ustus.</title>
        <authorList>
            <person name="Pi B."/>
            <person name="Dai F."/>
            <person name="Song X."/>
            <person name="Zhu C."/>
            <person name="Li H."/>
            <person name="Yu D."/>
        </authorList>
    </citation>
    <scope>NUCLEOTIDE SEQUENCE [LARGE SCALE GENOMIC DNA]</scope>
    <source>
        <strain evidence="1 2">3.3904</strain>
    </source>
</reference>
<accession>A0A0C1E2K4</accession>
<organism evidence="1 2">
    <name type="scientific">Aspergillus ustus</name>
    <dbReference type="NCBI Taxonomy" id="40382"/>
    <lineage>
        <taxon>Eukaryota</taxon>
        <taxon>Fungi</taxon>
        <taxon>Dikarya</taxon>
        <taxon>Ascomycota</taxon>
        <taxon>Pezizomycotina</taxon>
        <taxon>Eurotiomycetes</taxon>
        <taxon>Eurotiomycetidae</taxon>
        <taxon>Eurotiales</taxon>
        <taxon>Aspergillaceae</taxon>
        <taxon>Aspergillus</taxon>
        <taxon>Aspergillus subgen. Nidulantes</taxon>
    </lineage>
</organism>
<comment type="caution">
    <text evidence="1">The sequence shown here is derived from an EMBL/GenBank/DDBJ whole genome shotgun (WGS) entry which is preliminary data.</text>
</comment>
<dbReference type="InterPro" id="IPR043519">
    <property type="entry name" value="NT_sf"/>
</dbReference>
<sequence length="284" mass="32322">MPSPPGGGRAAANVARILDQAGIPYALWGWLALAILARDRECRDIDFIIPDALINSAVDKLNASGLFGRVCTSEDCPELREDRVPANHLDHWKDLPQEQRLLTPAHAADITSFDRYHPVADAHFHIQPRYGGYSILALHKQSYILASWNDLDLGASNPNIIMVTTDPRLTQEYRRSGPWTDLSLPIKVLTPWACVEALMLLLCRDFDHYLGLSDCWELMLGTLVHADADIKGRLSAEFVDPWEGLMERRFPDEGCWDAFEKLQERLIREHRVTDFPPKDPYRWL</sequence>
<keyword evidence="2" id="KW-1185">Reference proteome</keyword>
<evidence type="ECO:0000313" key="1">
    <source>
        <dbReference type="EMBL" id="KIA75767.1"/>
    </source>
</evidence>
<dbReference type="EMBL" id="JOMC01000037">
    <property type="protein sequence ID" value="KIA75767.1"/>
    <property type="molecule type" value="Genomic_DNA"/>
</dbReference>
<name>A0A0C1E2K4_ASPUT</name>
<dbReference type="SUPFAM" id="SSF81301">
    <property type="entry name" value="Nucleotidyltransferase"/>
    <property type="match status" value="1"/>
</dbReference>
<dbReference type="AlphaFoldDB" id="A0A0C1E2K4"/>
<dbReference type="Proteomes" id="UP000053475">
    <property type="component" value="Unassembled WGS sequence"/>
</dbReference>
<proteinExistence type="predicted"/>
<evidence type="ECO:0000313" key="2">
    <source>
        <dbReference type="Proteomes" id="UP000053475"/>
    </source>
</evidence>